<feature type="region of interest" description="Disordered" evidence="1">
    <location>
        <begin position="1"/>
        <end position="27"/>
    </location>
</feature>
<evidence type="ECO:0000313" key="2">
    <source>
        <dbReference type="EMBL" id="KAJ4320191.1"/>
    </source>
</evidence>
<dbReference type="OrthoDB" id="10253919at2759"/>
<sequence length="437" mass="48509">MSENFTSQTLTSFDPPGFPVQDDKLTDKQKQQWSDTVSFWMDQEINAGYTDDQGVFQPLQAGKQGAEFNRTPLTQFFNGRVTPFDVSQEATSIEWKGFPRLVEIAHKSDKHRWADADANRDRHDEYLEWTVKKDEHGHIVSVTFTCEGPEYWDFLATHDKDKLLSIYKACNPEYADQIKLDDMFDSDGKYNPYNPWNGIKNLKDPAGKDPSKGFVTTNPGCIMHLAQANNTLGAEVDIAAQATVVREDSDGNQITDKTKLCNCSKYGQPKRHSDPEIGVKINGLASDGNRVSIANPVGIYMNSFDSNSFKLDDGSGVNKPVPAGTFTWVRGDIRKNMGLRLHIEVPKSTMGTGTKEGQQLTVHDIVDEKKRKIEYGGQFADHIQMCVNGVTISGDEPAPAQLCPCGKPPSDGDSRVAMMKASAPGTHHGLPLIKTRY</sequence>
<feature type="compositionally biased region" description="Polar residues" evidence="1">
    <location>
        <begin position="1"/>
        <end position="12"/>
    </location>
</feature>
<evidence type="ECO:0000313" key="3">
    <source>
        <dbReference type="Proteomes" id="UP001140502"/>
    </source>
</evidence>
<protein>
    <submittedName>
        <fullName evidence="2">Uncharacterized protein</fullName>
    </submittedName>
</protein>
<name>A0A9W9BNN9_9HYPO</name>
<organism evidence="2 3">
    <name type="scientific">Fusarium piperis</name>
    <dbReference type="NCBI Taxonomy" id="1435070"/>
    <lineage>
        <taxon>Eukaryota</taxon>
        <taxon>Fungi</taxon>
        <taxon>Dikarya</taxon>
        <taxon>Ascomycota</taxon>
        <taxon>Pezizomycotina</taxon>
        <taxon>Sordariomycetes</taxon>
        <taxon>Hypocreomycetidae</taxon>
        <taxon>Hypocreales</taxon>
        <taxon>Nectriaceae</taxon>
        <taxon>Fusarium</taxon>
        <taxon>Fusarium solani species complex</taxon>
    </lineage>
</organism>
<dbReference type="AlphaFoldDB" id="A0A9W9BNN9"/>
<accession>A0A9W9BNN9</accession>
<reference evidence="2" key="1">
    <citation type="submission" date="2022-10" db="EMBL/GenBank/DDBJ databases">
        <title>Tapping the CABI collections for fungal endophytes: first genome assemblies for Collariella, Neodidymelliopsis, Ascochyta clinopodiicola, Didymella pomorum, Didymosphaeria variabile, Neocosmospora piperis and Neocucurbitaria cava.</title>
        <authorList>
            <person name="Hill R."/>
        </authorList>
    </citation>
    <scope>NUCLEOTIDE SEQUENCE</scope>
    <source>
        <strain evidence="2">IMI 366586</strain>
    </source>
</reference>
<evidence type="ECO:0000256" key="1">
    <source>
        <dbReference type="SAM" id="MobiDB-lite"/>
    </source>
</evidence>
<dbReference type="EMBL" id="JAPEUR010000112">
    <property type="protein sequence ID" value="KAJ4320191.1"/>
    <property type="molecule type" value="Genomic_DNA"/>
</dbReference>
<proteinExistence type="predicted"/>
<gene>
    <name evidence="2" type="ORF">N0V84_005976</name>
</gene>
<comment type="caution">
    <text evidence="2">The sequence shown here is derived from an EMBL/GenBank/DDBJ whole genome shotgun (WGS) entry which is preliminary data.</text>
</comment>
<keyword evidence="3" id="KW-1185">Reference proteome</keyword>
<dbReference type="Proteomes" id="UP001140502">
    <property type="component" value="Unassembled WGS sequence"/>
</dbReference>